<reference evidence="2 3" key="1">
    <citation type="submission" date="2023-10" db="EMBL/GenBank/DDBJ databases">
        <title>Screening of Alkalihalobacillus lindianensis BZ-TG-R113 and Its Alleviation of Salt Stress on Rapeseed Growth.</title>
        <authorList>
            <person name="Zhao B."/>
            <person name="Guo T."/>
        </authorList>
    </citation>
    <scope>NUCLEOTIDE SEQUENCE [LARGE SCALE GENOMIC DNA]</scope>
    <source>
        <strain evidence="2 3">BZ-TG-R113</strain>
    </source>
</reference>
<dbReference type="InterPro" id="IPR025855">
    <property type="entry name" value="Replic_Relax"/>
</dbReference>
<evidence type="ECO:0000313" key="1">
    <source>
        <dbReference type="EMBL" id="MDV2683780.1"/>
    </source>
</evidence>
<accession>A0ABU3X7H6</accession>
<comment type="caution">
    <text evidence="2">The sequence shown here is derived from an EMBL/GenBank/DDBJ whole genome shotgun (WGS) entry which is preliminary data.</text>
</comment>
<dbReference type="EMBL" id="JAWJBA010000001">
    <property type="protein sequence ID" value="MDV2683846.1"/>
    <property type="molecule type" value="Genomic_DNA"/>
</dbReference>
<organism evidence="2 3">
    <name type="scientific">Alkalihalophilus lindianensis</name>
    <dbReference type="NCBI Taxonomy" id="1630542"/>
    <lineage>
        <taxon>Bacteria</taxon>
        <taxon>Bacillati</taxon>
        <taxon>Bacillota</taxon>
        <taxon>Bacilli</taxon>
        <taxon>Bacillales</taxon>
        <taxon>Bacillaceae</taxon>
        <taxon>Alkalihalophilus</taxon>
    </lineage>
</organism>
<sequence>MTRSQIQKLHHLGTDNNARRVMRNLNEWLCSRFIEEKVYYLNKRGREKIGSENIANWNPSVLHTVMRNDVYLYLKPSQWHIEQSIEVGNEGFKIVPDAIGVRRELDQERFFFVEIDNTQRWSENLNKLQKYRKLKEYKVWQEHHGYFPTIVWLTKSKLRANELKKITDLKMNVYEWEEIK</sequence>
<evidence type="ECO:0000313" key="2">
    <source>
        <dbReference type="EMBL" id="MDV2683846.1"/>
    </source>
</evidence>
<name>A0ABU3X7H6_9BACI</name>
<dbReference type="Proteomes" id="UP001287282">
    <property type="component" value="Unassembled WGS sequence"/>
</dbReference>
<protein>
    <submittedName>
        <fullName evidence="2">Replication-relaxation family protein</fullName>
    </submittedName>
</protein>
<evidence type="ECO:0000313" key="3">
    <source>
        <dbReference type="Proteomes" id="UP001287282"/>
    </source>
</evidence>
<proteinExistence type="predicted"/>
<dbReference type="Pfam" id="PF13814">
    <property type="entry name" value="Replic_Relax"/>
    <property type="match status" value="1"/>
</dbReference>
<keyword evidence="3" id="KW-1185">Reference proteome</keyword>
<gene>
    <name evidence="1" type="ORF">RYX56_05245</name>
    <name evidence="2" type="ORF">RYX56_05585</name>
</gene>
<dbReference type="EMBL" id="JAWJBA010000001">
    <property type="protein sequence ID" value="MDV2683780.1"/>
    <property type="molecule type" value="Genomic_DNA"/>
</dbReference>
<dbReference type="RefSeq" id="WP_317121075.1">
    <property type="nucleotide sequence ID" value="NZ_JAWJBA010000001.1"/>
</dbReference>